<comment type="similarity">
    <text evidence="1">Belongs to the gamma-glutamyltransferase family.</text>
</comment>
<dbReference type="Proteomes" id="UP000035955">
    <property type="component" value="Unassembled WGS sequence"/>
</dbReference>
<evidence type="ECO:0000256" key="1">
    <source>
        <dbReference type="ARBA" id="ARBA00009381"/>
    </source>
</evidence>
<keyword evidence="3" id="KW-0378">Hydrolase</keyword>
<dbReference type="PANTHER" id="PTHR43199">
    <property type="entry name" value="GLUTATHIONE HYDROLASE"/>
    <property type="match status" value="1"/>
</dbReference>
<protein>
    <recommendedName>
        <fullName evidence="7">Gamma-glutamyltransferase</fullName>
    </recommendedName>
</protein>
<dbReference type="Pfam" id="PF01019">
    <property type="entry name" value="G_glu_transpept"/>
    <property type="match status" value="2"/>
</dbReference>
<evidence type="ECO:0000256" key="2">
    <source>
        <dbReference type="ARBA" id="ARBA00022679"/>
    </source>
</evidence>
<dbReference type="RefSeq" id="WP_048443654.1">
    <property type="nucleotide sequence ID" value="NZ_LABY01000047.1"/>
</dbReference>
<evidence type="ECO:0000256" key="4">
    <source>
        <dbReference type="ARBA" id="ARBA00023145"/>
    </source>
</evidence>
<organism evidence="5 6">
    <name type="scientific">Methylobacterium variabile</name>
    <dbReference type="NCBI Taxonomy" id="298794"/>
    <lineage>
        <taxon>Bacteria</taxon>
        <taxon>Pseudomonadati</taxon>
        <taxon>Pseudomonadota</taxon>
        <taxon>Alphaproteobacteria</taxon>
        <taxon>Hyphomicrobiales</taxon>
        <taxon>Methylobacteriaceae</taxon>
        <taxon>Methylobacterium</taxon>
    </lineage>
</organism>
<reference evidence="5 6" key="1">
    <citation type="submission" date="2015-03" db="EMBL/GenBank/DDBJ databases">
        <title>Genome sequencing of Methylobacterium variabile DSM 16961.</title>
        <authorList>
            <person name="Chaudhry V."/>
            <person name="Patil P.B."/>
        </authorList>
    </citation>
    <scope>NUCLEOTIDE SEQUENCE [LARGE SCALE GENOMIC DNA]</scope>
    <source>
        <strain evidence="5 6">DSM 16961</strain>
    </source>
</reference>
<dbReference type="EMBL" id="LABY01000047">
    <property type="protein sequence ID" value="KMO40408.1"/>
    <property type="molecule type" value="Genomic_DNA"/>
</dbReference>
<dbReference type="InterPro" id="IPR043137">
    <property type="entry name" value="GGT_ssub_C"/>
</dbReference>
<dbReference type="PATRIC" id="fig|298794.3.peg.5980"/>
<dbReference type="SUPFAM" id="SSF56235">
    <property type="entry name" value="N-terminal nucleophile aminohydrolases (Ntn hydrolases)"/>
    <property type="match status" value="1"/>
</dbReference>
<comment type="caution">
    <text evidence="5">The sequence shown here is derived from an EMBL/GenBank/DDBJ whole genome shotgun (WGS) entry which is preliminary data.</text>
</comment>
<proteinExistence type="inferred from homology"/>
<dbReference type="InterPro" id="IPR029055">
    <property type="entry name" value="Ntn_hydrolases_N"/>
</dbReference>
<dbReference type="Gene3D" id="3.60.20.40">
    <property type="match status" value="1"/>
</dbReference>
<dbReference type="AlphaFoldDB" id="A0A0J6T494"/>
<dbReference type="OrthoDB" id="9781342at2"/>
<keyword evidence="4" id="KW-0865">Zymogen</keyword>
<evidence type="ECO:0000313" key="6">
    <source>
        <dbReference type="Proteomes" id="UP000035955"/>
    </source>
</evidence>
<sequence length="543" mass="55495">MPTHGGSPIRTQNWTVTKPVAAGRDGIVVAQNREAAEAGAAILAAGGNAADAAVATAFALAAVEPWNSGLGGIGFALVLPAGATRAKVVDFGPVSSRNTRAADYPLNGREKRDLFTWPEVEDDRNVHGPLSFCIPSAVAGYAQLHEAFGTGRPVADLLAPALALARRGLVQDWFTTLKIASSAAVLRLYAESARIYLPGGQPPVPPYQGTPGCLPLGRLPETLERLAAAGLRDFYEGGIARDLVADIAGLGGVVDREDLAGCRAVIRDAPTIAWRDDRIVHTAGGLTAAPTLAAVVAGMASVPRPAAGPDAAWFAALSRVMRQAYAERLAGLGAASPEPGDTCTTHLTVVDRDGMMVSMTTTLLSSMGSRVVLPTTGVLMNNGVMWFDPRPGSANPIAPGVRPLCNMCPVIVTPRAGEGPRLAAGASGGRRILASVYQVLAFLIDFGMDPHAAAHAPRIDVSGPDGTSADARLSPEVLDALAAAGPLAVVEHGVLPINFACPNFVRAEGGAAAACSDVASPWSAAVAVPRPGASADGAQAGST</sequence>
<keyword evidence="2" id="KW-0808">Transferase</keyword>
<dbReference type="PANTHER" id="PTHR43199:SF1">
    <property type="entry name" value="GLUTATHIONE HYDROLASE PROENZYME"/>
    <property type="match status" value="1"/>
</dbReference>
<evidence type="ECO:0008006" key="7">
    <source>
        <dbReference type="Google" id="ProtNLM"/>
    </source>
</evidence>
<accession>A0A0J6T494</accession>
<dbReference type="PRINTS" id="PR01210">
    <property type="entry name" value="GGTRANSPTASE"/>
</dbReference>
<dbReference type="GO" id="GO:0016740">
    <property type="term" value="F:transferase activity"/>
    <property type="evidence" value="ECO:0007669"/>
    <property type="project" value="UniProtKB-KW"/>
</dbReference>
<keyword evidence="6" id="KW-1185">Reference proteome</keyword>
<name>A0A0J6T494_9HYPH</name>
<evidence type="ECO:0000313" key="5">
    <source>
        <dbReference type="EMBL" id="KMO40408.1"/>
    </source>
</evidence>
<gene>
    <name evidence="5" type="ORF">VQ02_08050</name>
</gene>
<evidence type="ECO:0000256" key="3">
    <source>
        <dbReference type="ARBA" id="ARBA00022801"/>
    </source>
</evidence>
<dbReference type="InterPro" id="IPR051792">
    <property type="entry name" value="GGT_bact"/>
</dbReference>
<dbReference type="GO" id="GO:0016787">
    <property type="term" value="F:hydrolase activity"/>
    <property type="evidence" value="ECO:0007669"/>
    <property type="project" value="UniProtKB-KW"/>
</dbReference>